<evidence type="ECO:0000256" key="2">
    <source>
        <dbReference type="ARBA" id="ARBA00022553"/>
    </source>
</evidence>
<evidence type="ECO:0000256" key="9">
    <source>
        <dbReference type="SAM" id="MobiDB-lite"/>
    </source>
</evidence>
<dbReference type="Pfam" id="PF02801">
    <property type="entry name" value="Ketoacyl-synt_C"/>
    <property type="match status" value="1"/>
</dbReference>
<dbReference type="InterPro" id="IPR020806">
    <property type="entry name" value="PKS_PP-bd"/>
</dbReference>
<dbReference type="Pfam" id="PF23297">
    <property type="entry name" value="ACP_SdgA_C"/>
    <property type="match status" value="1"/>
</dbReference>
<dbReference type="PROSITE" id="PS52019">
    <property type="entry name" value="PKS_MFAS_DH"/>
    <property type="match status" value="1"/>
</dbReference>
<dbReference type="Pfam" id="PF21089">
    <property type="entry name" value="PKS_DH_N"/>
    <property type="match status" value="1"/>
</dbReference>
<dbReference type="InterPro" id="IPR029063">
    <property type="entry name" value="SAM-dependent_MTases_sf"/>
</dbReference>
<evidence type="ECO:0000256" key="6">
    <source>
        <dbReference type="ARBA" id="ARBA00023268"/>
    </source>
</evidence>
<dbReference type="InterPro" id="IPR013968">
    <property type="entry name" value="PKS_KR"/>
</dbReference>
<gene>
    <name evidence="13" type="ORF">IFR04_002833</name>
</gene>
<dbReference type="Gene3D" id="3.90.180.10">
    <property type="entry name" value="Medium-chain alcohol dehydrogenases, catalytic domain"/>
    <property type="match status" value="1"/>
</dbReference>
<dbReference type="Proteomes" id="UP000664132">
    <property type="component" value="Unassembled WGS sequence"/>
</dbReference>
<dbReference type="PROSITE" id="PS50075">
    <property type="entry name" value="CARRIER"/>
    <property type="match status" value="1"/>
</dbReference>
<dbReference type="PROSITE" id="PS00012">
    <property type="entry name" value="PHOSPHOPANTETHEINE"/>
    <property type="match status" value="1"/>
</dbReference>
<dbReference type="Pfam" id="PF16197">
    <property type="entry name" value="KAsynt_C_assoc"/>
    <property type="match status" value="1"/>
</dbReference>
<dbReference type="Pfam" id="PF14765">
    <property type="entry name" value="PS-DH"/>
    <property type="match status" value="1"/>
</dbReference>
<dbReference type="CDD" id="cd05195">
    <property type="entry name" value="enoyl_red"/>
    <property type="match status" value="1"/>
</dbReference>
<protein>
    <recommendedName>
        <fullName evidence="15">Polyketide synthase</fullName>
    </recommendedName>
</protein>
<dbReference type="SMART" id="SM00822">
    <property type="entry name" value="PKS_KR"/>
    <property type="match status" value="1"/>
</dbReference>
<dbReference type="SUPFAM" id="SSF50129">
    <property type="entry name" value="GroES-like"/>
    <property type="match status" value="1"/>
</dbReference>
<dbReference type="CDD" id="cd02440">
    <property type="entry name" value="AdoMet_MTases"/>
    <property type="match status" value="1"/>
</dbReference>
<dbReference type="SUPFAM" id="SSF47336">
    <property type="entry name" value="ACP-like"/>
    <property type="match status" value="1"/>
</dbReference>
<dbReference type="PANTHER" id="PTHR43775">
    <property type="entry name" value="FATTY ACID SYNTHASE"/>
    <property type="match status" value="1"/>
</dbReference>
<dbReference type="SMART" id="SM00826">
    <property type="entry name" value="PKS_DH"/>
    <property type="match status" value="1"/>
</dbReference>
<dbReference type="InterPro" id="IPR020841">
    <property type="entry name" value="PKS_Beta-ketoAc_synthase_dom"/>
</dbReference>
<evidence type="ECO:0000259" key="11">
    <source>
        <dbReference type="PROSITE" id="PS52004"/>
    </source>
</evidence>
<dbReference type="GO" id="GO:0030639">
    <property type="term" value="P:polyketide biosynthetic process"/>
    <property type="evidence" value="ECO:0007669"/>
    <property type="project" value="UniProtKB-ARBA"/>
</dbReference>
<evidence type="ECO:0000313" key="14">
    <source>
        <dbReference type="Proteomes" id="UP000664132"/>
    </source>
</evidence>
<dbReference type="OrthoDB" id="329835at2759"/>
<name>A0A8H7WFV2_9HELO</name>
<feature type="domain" description="Ketosynthase family 3 (KS3)" evidence="11">
    <location>
        <begin position="8"/>
        <end position="348"/>
    </location>
</feature>
<dbReference type="InterPro" id="IPR013154">
    <property type="entry name" value="ADH-like_N"/>
</dbReference>
<organism evidence="13 14">
    <name type="scientific">Cadophora malorum</name>
    <dbReference type="NCBI Taxonomy" id="108018"/>
    <lineage>
        <taxon>Eukaryota</taxon>
        <taxon>Fungi</taxon>
        <taxon>Dikarya</taxon>
        <taxon>Ascomycota</taxon>
        <taxon>Pezizomycotina</taxon>
        <taxon>Leotiomycetes</taxon>
        <taxon>Helotiales</taxon>
        <taxon>Ploettnerulaceae</taxon>
        <taxon>Cadophora</taxon>
    </lineage>
</organism>
<dbReference type="Pfam" id="PF13602">
    <property type="entry name" value="ADH_zinc_N_2"/>
    <property type="match status" value="1"/>
</dbReference>
<dbReference type="InterPro" id="IPR014043">
    <property type="entry name" value="Acyl_transferase_dom"/>
</dbReference>
<dbReference type="SUPFAM" id="SSF55048">
    <property type="entry name" value="Probable ACP-binding domain of malonyl-CoA ACP transacylase"/>
    <property type="match status" value="1"/>
</dbReference>
<dbReference type="InterPro" id="IPR050091">
    <property type="entry name" value="PKS_NRPS_Biosynth_Enz"/>
</dbReference>
<reference evidence="13" key="1">
    <citation type="submission" date="2021-02" db="EMBL/GenBank/DDBJ databases">
        <title>Genome sequence Cadophora malorum strain M34.</title>
        <authorList>
            <person name="Stefanovic E."/>
            <person name="Vu D."/>
            <person name="Scully C."/>
            <person name="Dijksterhuis J."/>
            <person name="Roader J."/>
            <person name="Houbraken J."/>
        </authorList>
    </citation>
    <scope>NUCLEOTIDE SEQUENCE</scope>
    <source>
        <strain evidence="13">M34</strain>
    </source>
</reference>
<dbReference type="SMART" id="SM00829">
    <property type="entry name" value="PKS_ER"/>
    <property type="match status" value="1"/>
</dbReference>
<feature type="active site" description="Proton acceptor; for dehydratase activity" evidence="8">
    <location>
        <position position="928"/>
    </location>
</feature>
<dbReference type="InterPro" id="IPR057326">
    <property type="entry name" value="KR_dom"/>
</dbReference>
<dbReference type="InterPro" id="IPR014031">
    <property type="entry name" value="Ketoacyl_synth_C"/>
</dbReference>
<dbReference type="CDD" id="cd00833">
    <property type="entry name" value="PKS"/>
    <property type="match status" value="1"/>
</dbReference>
<dbReference type="PANTHER" id="PTHR43775:SF29">
    <property type="entry name" value="ASPERFURANONE POLYKETIDE SYNTHASE AFOG-RELATED"/>
    <property type="match status" value="1"/>
</dbReference>
<keyword evidence="1" id="KW-0596">Phosphopantetheine</keyword>
<dbReference type="InterPro" id="IPR014030">
    <property type="entry name" value="Ketoacyl_synth_N"/>
</dbReference>
<keyword evidence="3" id="KW-0808">Transferase</keyword>
<dbReference type="GO" id="GO:0006633">
    <property type="term" value="P:fatty acid biosynthetic process"/>
    <property type="evidence" value="ECO:0007669"/>
    <property type="project" value="TreeGrafter"/>
</dbReference>
<dbReference type="GO" id="GO:0004312">
    <property type="term" value="F:fatty acid synthase activity"/>
    <property type="evidence" value="ECO:0007669"/>
    <property type="project" value="TreeGrafter"/>
</dbReference>
<dbReference type="SMART" id="SM00827">
    <property type="entry name" value="PKS_AT"/>
    <property type="match status" value="1"/>
</dbReference>
<dbReference type="InterPro" id="IPR011032">
    <property type="entry name" value="GroES-like_sf"/>
</dbReference>
<dbReference type="InterPro" id="IPR049900">
    <property type="entry name" value="PKS_mFAS_DH"/>
</dbReference>
<dbReference type="GO" id="GO:0031177">
    <property type="term" value="F:phosphopantetheine binding"/>
    <property type="evidence" value="ECO:0007669"/>
    <property type="project" value="InterPro"/>
</dbReference>
<keyword evidence="4" id="KW-0521">NADP</keyword>
<dbReference type="InterPro" id="IPR056501">
    <property type="entry name" value="NAD-bd_HRPKS_sdrA"/>
</dbReference>
<evidence type="ECO:0000256" key="1">
    <source>
        <dbReference type="ARBA" id="ARBA00022450"/>
    </source>
</evidence>
<keyword evidence="5" id="KW-0560">Oxidoreductase</keyword>
<dbReference type="InterPro" id="IPR049551">
    <property type="entry name" value="PKS_DH_C"/>
</dbReference>
<dbReference type="InterPro" id="IPR001227">
    <property type="entry name" value="Ac_transferase_dom_sf"/>
</dbReference>
<evidence type="ECO:0000256" key="3">
    <source>
        <dbReference type="ARBA" id="ARBA00022679"/>
    </source>
</evidence>
<dbReference type="Pfam" id="PF23114">
    <property type="entry name" value="NAD-bd_HRPKS_sdrA"/>
    <property type="match status" value="1"/>
</dbReference>
<dbReference type="Pfam" id="PF00109">
    <property type="entry name" value="ketoacyl-synt"/>
    <property type="match status" value="1"/>
</dbReference>
<evidence type="ECO:0000256" key="4">
    <source>
        <dbReference type="ARBA" id="ARBA00022857"/>
    </source>
</evidence>
<accession>A0A8H7WFV2</accession>
<keyword evidence="6" id="KW-0511">Multifunctional enzyme</keyword>
<evidence type="ECO:0000256" key="8">
    <source>
        <dbReference type="PROSITE-ProRule" id="PRU01363"/>
    </source>
</evidence>
<dbReference type="InterPro" id="IPR020843">
    <property type="entry name" value="ER"/>
</dbReference>
<dbReference type="InterPro" id="IPR032821">
    <property type="entry name" value="PKS_assoc"/>
</dbReference>
<feature type="region of interest" description="Disordered" evidence="9">
    <location>
        <begin position="367"/>
        <end position="418"/>
    </location>
</feature>
<dbReference type="InterPro" id="IPR042104">
    <property type="entry name" value="PKS_dehydratase_sf"/>
</dbReference>
<dbReference type="InterPro" id="IPR016036">
    <property type="entry name" value="Malonyl_transacylase_ACP-bd"/>
</dbReference>
<dbReference type="InterPro" id="IPR013217">
    <property type="entry name" value="Methyltransf_12"/>
</dbReference>
<dbReference type="Gene3D" id="3.40.47.10">
    <property type="match status" value="2"/>
</dbReference>
<dbReference type="Gene3D" id="3.40.50.150">
    <property type="entry name" value="Vaccinia Virus protein VP39"/>
    <property type="match status" value="1"/>
</dbReference>
<dbReference type="Gene3D" id="3.10.129.110">
    <property type="entry name" value="Polyketide synthase dehydratase"/>
    <property type="match status" value="1"/>
</dbReference>
<dbReference type="Pfam" id="PF08242">
    <property type="entry name" value="Methyltransf_12"/>
    <property type="match status" value="1"/>
</dbReference>
<dbReference type="Gene3D" id="3.40.366.10">
    <property type="entry name" value="Malonyl-Coenzyme A Acyl Carrier Protein, domain 2"/>
    <property type="match status" value="1"/>
</dbReference>
<evidence type="ECO:0000313" key="13">
    <source>
        <dbReference type="EMBL" id="KAG4423991.1"/>
    </source>
</evidence>
<dbReference type="InterPro" id="IPR016035">
    <property type="entry name" value="Acyl_Trfase/lysoPLipase"/>
</dbReference>
<dbReference type="InterPro" id="IPR009081">
    <property type="entry name" value="PP-bd_ACP"/>
</dbReference>
<dbReference type="Gene3D" id="1.10.1200.10">
    <property type="entry name" value="ACP-like"/>
    <property type="match status" value="1"/>
</dbReference>
<dbReference type="InterPro" id="IPR036291">
    <property type="entry name" value="NAD(P)-bd_dom_sf"/>
</dbReference>
<feature type="active site" description="Proton donor; for dehydratase activity" evidence="8">
    <location>
        <position position="1133"/>
    </location>
</feature>
<dbReference type="SUPFAM" id="SSF51735">
    <property type="entry name" value="NAD(P)-binding Rossmann-fold domains"/>
    <property type="match status" value="2"/>
</dbReference>
<keyword evidence="7" id="KW-0012">Acyltransferase</keyword>
<sequence length="2531" mass="276673">MASSKDEVMPIAVVGLSGRFPGAATTPNKLWDMCAAGKNAWSPLPADRFSANAFYHPDGGRNGTANIKGGFFLKEDLAYFDAPFFNMNVAEADALDPLQRMLLEASYEAFENAGIRMEDVAGGDTGIFIGTFCKDWENITTEDPDAIPMYFDERANGYARGEGVSCVILKPFDEALKNGDVIRAVIRNSTMNQDGKTPGITFPSAAAQASLAEKVYAQAGLDPMETTYVETHGTGTQAGDPVEASALYSTFGKSRSDPLRIGSVKTNVGHLEGASGVTGLIKTILMLEREKILPNSDFRSPNKRIPLKDWNLEVPTKCLPWNRKNGVLRASVQSFGYGGTNAHVIVEDAIGYLQSIQSRKSRIAHTTIAPNLQIDSDTGTDGDSPEDTSSSETSWQAIEKSDSTSPPDHASDSDTSSSAVIGSGRLYVISANDEESGKEYVTNLHNHLMEQTVDDQLMASLAETLCNHRSTLPWKMSILASSSSELISGLRNASLTQSTKIPSIGFVFTGQGAQWYGMARSLLEQSQFRQSLDLCHQVIRSLGADWSVIDELSKGEASTRVNEVAMSQPLCTIIQIALVDLLRSWNIVPKATVGHSSGEIAAAYATGSLSLRGAVTVAYYRGLVVGTKKQDGALGSMAAIRATHSDALDLISQLQKGSASIACHNSPNSFTVSGDEPAILELVDLCSSKDIWIRKLAVNVAYHSQHMQQFAKDYQAALLTSILDSEERQVTDCVQISSVTGQRLLSGEFTSDYWVQNLTHPVLFSNAFVEMCTSEKEAPKGGKNATSVDVVIEIGPHSVLAGPVREIIKSNPTMVKVGYLSALNRQEDATTTVLNLASRLFERGYPVKIPSINQPGEHKRPRILVNLPSYVWNHATKYWAEPRAHKDYRLRKWPRHDLLGAPVKFANSLEPRYRNWIRLSELPWLRDHRVQGLIVYPAAGYISMAIEAAHQRAVETNVAVEGFELREISLSQALVIPEPAGEAEVMFCMKPRPESSKSSSGTWDEFFVYSASDKGDWVEHCRGQISIRQPASLNVVDGERQRDLIRSEYAHKRAGADIECTHLIEGAELYTKCTQIGLEYGPTFANLVEARVGNSGSGRTVVGAIGKVLQPDIAKVMPEQYQSPSIIHPALLDALFHVAIASPKGLKSAAVPTIISSVFVSKTLASEPEHEFSVYGSITDGSQRTMDISLDVYDNPDHPDLPVVEVNGLQMTSLSGQQSQESTNVRKSYYRTKFRPDVSLMSQIQFSELCKSLWPSEQESQQLTSIDEAVYYLADEAVNQILESSISKLSPKGARLYQSLRLMAQYVTDAERMYDISDWGRKSKDDRRKVVEAVRNSGDEGNFAVLVGENFQGIIEGDVDPLALTLKDDALGRYYANNSRMASQCKFFESTITASNALYQQCAIYTDLLAHKNPHLRVLEIGAGTGGATLPILSALGGMNSLNPPRFISYDVTDITTGFFEKLQEKVAAWGDLVNFKKLDIENDPGEQGFESGGYDVVIAANVLHATRNMNTTMANVRKLLKSGGVLVLVELTPKKAAVTNIFGIFDGWWMAEEEDRQASPLMTKERWDSILRHTGFNGLDLAVPDTPDVMTHQGMTMISEAAEIQQTSDTESATAVTKIHRSEDVVIVKTNLVESASDTIAMRLAANKILGDTSPDVVDFENLQPAGRICILLETDTSMLKDMTESNLEASKKLFRESKGVLWVTRGACYDTTNPNLSLVSGFLRTLRIETGLPLIHLDLDPHEYGQDPSTQAARVAQVYKSRFLHNNPELEYVERGGVVMIPRHLEDDLSGTHIAQRIDISSPEIAEVPQNGRPLRLQIAQLGLLDTFYFDDDKRGEVELPEDYIEIEVKATALNFRDVMMAMGQIETTALGYECSGVVTKIGSGIQKFQIGDRVMAIGDGTFATFARFHELSAYKMPGTMSFETAASIPVAYGTAYHALKAARLTKEDTVLIHAATGALGQALIMMCQHVGARILATVGTTEKKTFLMSEFGIQEDQIFYSRDTSFKAGIMRATNNTGVDVIFNSLSSELQRVTWECIAPFGRFIELGRRDFIVNSRLEQDKFKNNVSFTGLDFRHMKMTRPRLSIEAYEGYMPLIEKGELRAPSPVRAFGLGEVESAFRTMQSGRHIGKLVVVARDGNVAKVMPREAPKTALKGNATYLLVGGMGGIGRALALKLVESGAKNLVFLSRSGATSPVAKDLTTSLQATGATVLALKCDVSDKQELSATISRIKEDLPPIMGVFHLAMVMRSALFSNMTLSDYTSSLAPKVSGTWNLHDLLPHLDLFVLVSSFVGVIGNASQAAYSAASSFQDAFSTYRNKLGLPAITIDLGLVTEIGYVADRDILESKLRSQGYEDISAAECMAIIEEAIAQPFQSKNGGNLITGFGLGRWSGGDVHHASHQTPQSSHVRRLALSAAKGGKAKEEAAVSFNVRGMLRSAKSLEIAEGHVLEALRVKLASLLMLSLDDVDSSRPMSHYGFDSLVAVEMRNWIASEIEATVPVLELLGTQSIMELAKSITQQSRIVQKLMK</sequence>
<dbReference type="GO" id="GO:0016491">
    <property type="term" value="F:oxidoreductase activity"/>
    <property type="evidence" value="ECO:0007669"/>
    <property type="project" value="UniProtKB-KW"/>
</dbReference>
<feature type="region of interest" description="C-terminal hotdog fold" evidence="8">
    <location>
        <begin position="1061"/>
        <end position="1220"/>
    </location>
</feature>
<keyword evidence="14" id="KW-1185">Reference proteome</keyword>
<evidence type="ECO:0000256" key="7">
    <source>
        <dbReference type="ARBA" id="ARBA00023315"/>
    </source>
</evidence>
<feature type="domain" description="Carrier" evidence="10">
    <location>
        <begin position="2446"/>
        <end position="2523"/>
    </location>
</feature>
<evidence type="ECO:0000256" key="5">
    <source>
        <dbReference type="ARBA" id="ARBA00023002"/>
    </source>
</evidence>
<dbReference type="InterPro" id="IPR049552">
    <property type="entry name" value="PKS_DH_N"/>
</dbReference>
<dbReference type="Pfam" id="PF08240">
    <property type="entry name" value="ADH_N"/>
    <property type="match status" value="1"/>
</dbReference>
<dbReference type="SUPFAM" id="SSF53335">
    <property type="entry name" value="S-adenosyl-L-methionine-dependent methyltransferases"/>
    <property type="match status" value="1"/>
</dbReference>
<keyword evidence="2" id="KW-0597">Phosphoprotein</keyword>
<dbReference type="Pfam" id="PF00698">
    <property type="entry name" value="Acyl_transf_1"/>
    <property type="match status" value="1"/>
</dbReference>
<feature type="compositionally biased region" description="Low complexity" evidence="9">
    <location>
        <begin position="403"/>
        <end position="418"/>
    </location>
</feature>
<dbReference type="Gene3D" id="3.30.70.3290">
    <property type="match status" value="1"/>
</dbReference>
<dbReference type="SMART" id="SM00823">
    <property type="entry name" value="PKS_PP"/>
    <property type="match status" value="1"/>
</dbReference>
<dbReference type="InterPro" id="IPR006162">
    <property type="entry name" value="Ppantetheine_attach_site"/>
</dbReference>
<dbReference type="InterPro" id="IPR020807">
    <property type="entry name" value="PKS_DH"/>
</dbReference>
<dbReference type="InterPro" id="IPR036736">
    <property type="entry name" value="ACP-like_sf"/>
</dbReference>
<dbReference type="Gene3D" id="3.40.50.720">
    <property type="entry name" value="NAD(P)-binding Rossmann-like Domain"/>
    <property type="match status" value="2"/>
</dbReference>
<evidence type="ECO:0008006" key="15">
    <source>
        <dbReference type="Google" id="ProtNLM"/>
    </source>
</evidence>
<dbReference type="EMBL" id="JAFJYH010000026">
    <property type="protein sequence ID" value="KAG4423991.1"/>
    <property type="molecule type" value="Genomic_DNA"/>
</dbReference>
<dbReference type="InterPro" id="IPR016039">
    <property type="entry name" value="Thiolase-like"/>
</dbReference>
<evidence type="ECO:0000259" key="12">
    <source>
        <dbReference type="PROSITE" id="PS52019"/>
    </source>
</evidence>
<feature type="region of interest" description="N-terminal hotdog fold" evidence="8">
    <location>
        <begin position="896"/>
        <end position="1032"/>
    </location>
</feature>
<evidence type="ECO:0000259" key="10">
    <source>
        <dbReference type="PROSITE" id="PS50075"/>
    </source>
</evidence>
<dbReference type="PROSITE" id="PS52004">
    <property type="entry name" value="KS3_2"/>
    <property type="match status" value="1"/>
</dbReference>
<dbReference type="SUPFAM" id="SSF53901">
    <property type="entry name" value="Thiolase-like"/>
    <property type="match status" value="2"/>
</dbReference>
<dbReference type="SUPFAM" id="SSF52151">
    <property type="entry name" value="FabD/lysophospholipase-like"/>
    <property type="match status" value="1"/>
</dbReference>
<dbReference type="SMART" id="SM00825">
    <property type="entry name" value="PKS_KS"/>
    <property type="match status" value="1"/>
</dbReference>
<dbReference type="Pfam" id="PF08659">
    <property type="entry name" value="KR"/>
    <property type="match status" value="1"/>
</dbReference>
<feature type="domain" description="PKS/mFAS DH" evidence="12">
    <location>
        <begin position="896"/>
        <end position="1220"/>
    </location>
</feature>
<proteinExistence type="predicted"/>
<comment type="caution">
    <text evidence="13">The sequence shown here is derived from an EMBL/GenBank/DDBJ whole genome shotgun (WGS) entry which is preliminary data.</text>
</comment>